<feature type="domain" description="HTH lysR-type" evidence="5">
    <location>
        <begin position="18"/>
        <end position="75"/>
    </location>
</feature>
<keyword evidence="4" id="KW-0804">Transcription</keyword>
<dbReference type="KEGG" id="sur:STAUR_7257"/>
<keyword evidence="2" id="KW-0805">Transcription regulation</keyword>
<dbReference type="InterPro" id="IPR036390">
    <property type="entry name" value="WH_DNA-bd_sf"/>
</dbReference>
<evidence type="ECO:0000256" key="1">
    <source>
        <dbReference type="ARBA" id="ARBA00009437"/>
    </source>
</evidence>
<evidence type="ECO:0000256" key="3">
    <source>
        <dbReference type="ARBA" id="ARBA00023125"/>
    </source>
</evidence>
<evidence type="ECO:0000313" key="9">
    <source>
        <dbReference type="Proteomes" id="UP000032702"/>
    </source>
</evidence>
<evidence type="ECO:0000313" key="8">
    <source>
        <dbReference type="Proteomes" id="UP000001351"/>
    </source>
</evidence>
<dbReference type="AlphaFoldDB" id="Q08WY2"/>
<dbReference type="HOGENOM" id="CLU_039613_16_2_7"/>
<dbReference type="InterPro" id="IPR036388">
    <property type="entry name" value="WH-like_DNA-bd_sf"/>
</dbReference>
<evidence type="ECO:0000259" key="5">
    <source>
        <dbReference type="PROSITE" id="PS50931"/>
    </source>
</evidence>
<protein>
    <submittedName>
        <fullName evidence="7">LysR-family transcriptional regulator</fullName>
    </submittedName>
    <submittedName>
        <fullName evidence="6">Transcriptional regulator, LysR family</fullName>
    </submittedName>
</protein>
<accession>Q08WY2</accession>
<gene>
    <name evidence="6" type="ordered locus">STAUR_7257</name>
    <name evidence="7" type="ORF">STIAU_5986</name>
</gene>
<dbReference type="EMBL" id="CP002271">
    <property type="protein sequence ID" value="ADO75013.1"/>
    <property type="molecule type" value="Genomic_DNA"/>
</dbReference>
<reference evidence="7 9" key="1">
    <citation type="submission" date="2006-04" db="EMBL/GenBank/DDBJ databases">
        <authorList>
            <person name="Nierman W.C."/>
        </authorList>
    </citation>
    <scope>NUCLEOTIDE SEQUENCE [LARGE SCALE GENOMIC DNA]</scope>
    <source>
        <strain evidence="7 9">DW4/3-1</strain>
    </source>
</reference>
<dbReference type="SUPFAM" id="SSF46785">
    <property type="entry name" value="Winged helix' DNA-binding domain"/>
    <property type="match status" value="1"/>
</dbReference>
<dbReference type="GO" id="GO:0006351">
    <property type="term" value="P:DNA-templated transcription"/>
    <property type="evidence" value="ECO:0007669"/>
    <property type="project" value="TreeGrafter"/>
</dbReference>
<evidence type="ECO:0000256" key="2">
    <source>
        <dbReference type="ARBA" id="ARBA00023015"/>
    </source>
</evidence>
<dbReference type="Proteomes" id="UP000001351">
    <property type="component" value="Chromosome"/>
</dbReference>
<keyword evidence="8" id="KW-1185">Reference proteome</keyword>
<comment type="similarity">
    <text evidence="1">Belongs to the LysR transcriptional regulatory family.</text>
</comment>
<keyword evidence="3" id="KW-0238">DNA-binding</keyword>
<dbReference type="PROSITE" id="PS50931">
    <property type="entry name" value="HTH_LYSR"/>
    <property type="match status" value="1"/>
</dbReference>
<evidence type="ECO:0000313" key="6">
    <source>
        <dbReference type="EMBL" id="ADO75013.1"/>
    </source>
</evidence>
<dbReference type="FunFam" id="1.10.10.10:FF:000001">
    <property type="entry name" value="LysR family transcriptional regulator"/>
    <property type="match status" value="1"/>
</dbReference>
<dbReference type="GO" id="GO:0043565">
    <property type="term" value="F:sequence-specific DNA binding"/>
    <property type="evidence" value="ECO:0007669"/>
    <property type="project" value="TreeGrafter"/>
</dbReference>
<name>Q08WY2_STIAD</name>
<reference evidence="6 8" key="2">
    <citation type="journal article" date="2011" name="Mol. Biol. Evol.">
        <title>Comparative genomic analysis of fruiting body formation in Myxococcales.</title>
        <authorList>
            <person name="Huntley S."/>
            <person name="Hamann N."/>
            <person name="Wegener-Feldbrugge S."/>
            <person name="Treuner-Lange A."/>
            <person name="Kube M."/>
            <person name="Reinhardt R."/>
            <person name="Klages S."/>
            <person name="Muller R."/>
            <person name="Ronning C.M."/>
            <person name="Nierman W.C."/>
            <person name="Sogaard-Andersen L."/>
        </authorList>
    </citation>
    <scope>NUCLEOTIDE SEQUENCE [LARGE SCALE GENOMIC DNA]</scope>
    <source>
        <strain evidence="6 8">DW4/3-1</strain>
    </source>
</reference>
<evidence type="ECO:0000256" key="4">
    <source>
        <dbReference type="ARBA" id="ARBA00023163"/>
    </source>
</evidence>
<dbReference type="InterPro" id="IPR058163">
    <property type="entry name" value="LysR-type_TF_proteobact-type"/>
</dbReference>
<proteinExistence type="inferred from homology"/>
<sequence length="310" mass="34402">MVGPSRAHGLCRGGKALDLWPSLQSFVQSVRSGSFSAAARDAGTTPSAFSKKVARLEAHLGVRLLIRGAKGLELTPEGQELFQRVDRAFEDVEDACMQATRATEPRGLVRVSAAMDTGRDWLMPRIPRFARAYPHVELEVSLSDRFVDLLAERFDVALRVGEFDDGRLMRRRLGRMRRCFCASPAYLRARGVPRRYEELAGHVKLAYLRGTQRDPWELPSGGRLHPQGPFASDNNAGLRQLTLAGLGVAWLPELTIAEDVQRGALQVLLEHPPDPGMPISLAFPQGRLLAPRVRAFLDFFAEEARTSLRP</sequence>
<dbReference type="Pfam" id="PF00126">
    <property type="entry name" value="HTH_1"/>
    <property type="match status" value="1"/>
</dbReference>
<dbReference type="Proteomes" id="UP000032702">
    <property type="component" value="Unassembled WGS sequence"/>
</dbReference>
<dbReference type="PANTHER" id="PTHR30537:SF5">
    <property type="entry name" value="HTH-TYPE TRANSCRIPTIONAL ACTIVATOR TTDR-RELATED"/>
    <property type="match status" value="1"/>
</dbReference>
<organism evidence="7 9">
    <name type="scientific">Stigmatella aurantiaca (strain DW4/3-1)</name>
    <dbReference type="NCBI Taxonomy" id="378806"/>
    <lineage>
        <taxon>Bacteria</taxon>
        <taxon>Pseudomonadati</taxon>
        <taxon>Myxococcota</taxon>
        <taxon>Myxococcia</taxon>
        <taxon>Myxococcales</taxon>
        <taxon>Cystobacterineae</taxon>
        <taxon>Archangiaceae</taxon>
        <taxon>Stigmatella</taxon>
    </lineage>
</organism>
<dbReference type="eggNOG" id="COG0583">
    <property type="taxonomic scope" value="Bacteria"/>
</dbReference>
<dbReference type="GO" id="GO:0003700">
    <property type="term" value="F:DNA-binding transcription factor activity"/>
    <property type="evidence" value="ECO:0007669"/>
    <property type="project" value="InterPro"/>
</dbReference>
<dbReference type="OrthoDB" id="5416547at2"/>
<dbReference type="STRING" id="378806.STAUR_7257"/>
<dbReference type="PANTHER" id="PTHR30537">
    <property type="entry name" value="HTH-TYPE TRANSCRIPTIONAL REGULATOR"/>
    <property type="match status" value="1"/>
</dbReference>
<dbReference type="CDD" id="cd08422">
    <property type="entry name" value="PBP2_CrgA_like"/>
    <property type="match status" value="1"/>
</dbReference>
<evidence type="ECO:0000313" key="7">
    <source>
        <dbReference type="EMBL" id="EAU64993.1"/>
    </source>
</evidence>
<dbReference type="PATRIC" id="fig|378806.16.peg.4023"/>
<dbReference type="Gene3D" id="1.10.10.10">
    <property type="entry name" value="Winged helix-like DNA-binding domain superfamily/Winged helix DNA-binding domain"/>
    <property type="match status" value="1"/>
</dbReference>
<dbReference type="Pfam" id="PF03466">
    <property type="entry name" value="LysR_substrate"/>
    <property type="match status" value="1"/>
</dbReference>
<dbReference type="InterPro" id="IPR005119">
    <property type="entry name" value="LysR_subst-bd"/>
</dbReference>
<dbReference type="SUPFAM" id="SSF53850">
    <property type="entry name" value="Periplasmic binding protein-like II"/>
    <property type="match status" value="1"/>
</dbReference>
<dbReference type="InterPro" id="IPR000847">
    <property type="entry name" value="LysR_HTH_N"/>
</dbReference>
<dbReference type="EMBL" id="AAMD01000096">
    <property type="protein sequence ID" value="EAU64993.1"/>
    <property type="molecule type" value="Genomic_DNA"/>
</dbReference>
<dbReference type="Gene3D" id="3.40.190.290">
    <property type="match status" value="1"/>
</dbReference>